<evidence type="ECO:0000313" key="2">
    <source>
        <dbReference type="EMBL" id="CAB9505978.1"/>
    </source>
</evidence>
<dbReference type="EMBL" id="CAICTM010000248">
    <property type="protein sequence ID" value="CAB9505978.1"/>
    <property type="molecule type" value="Genomic_DNA"/>
</dbReference>
<feature type="region of interest" description="Disordered" evidence="1">
    <location>
        <begin position="31"/>
        <end position="100"/>
    </location>
</feature>
<comment type="caution">
    <text evidence="2">The sequence shown here is derived from an EMBL/GenBank/DDBJ whole genome shotgun (WGS) entry which is preliminary data.</text>
</comment>
<evidence type="ECO:0000256" key="1">
    <source>
        <dbReference type="SAM" id="MobiDB-lite"/>
    </source>
</evidence>
<gene>
    <name evidence="2" type="ORF">SEMRO_249_G098850.1</name>
</gene>
<dbReference type="AlphaFoldDB" id="A0A9N8HD87"/>
<proteinExistence type="predicted"/>
<accession>A0A9N8HD87</accession>
<feature type="compositionally biased region" description="Polar residues" evidence="1">
    <location>
        <begin position="62"/>
        <end position="74"/>
    </location>
</feature>
<sequence>MSEALRDFMMDAFCCKDLNIVRDDAAGLKPSFSRSHLKLSPPRNRWKSYTTSSAPTLPIRQITPNSPTPTSTARSPRGYQEAGLTRAMSSRSSPRRAPPVLKIERQPIESLSPIQKLSVWASTA</sequence>
<protein>
    <submittedName>
        <fullName evidence="2">Uncharacterized protein</fullName>
    </submittedName>
</protein>
<evidence type="ECO:0000313" key="3">
    <source>
        <dbReference type="Proteomes" id="UP001153069"/>
    </source>
</evidence>
<dbReference type="Proteomes" id="UP001153069">
    <property type="component" value="Unassembled WGS sequence"/>
</dbReference>
<name>A0A9N8HD87_9STRA</name>
<reference evidence="2" key="1">
    <citation type="submission" date="2020-06" db="EMBL/GenBank/DDBJ databases">
        <authorList>
            <consortium name="Plant Systems Biology data submission"/>
        </authorList>
    </citation>
    <scope>NUCLEOTIDE SEQUENCE</scope>
    <source>
        <strain evidence="2">D6</strain>
    </source>
</reference>
<organism evidence="2 3">
    <name type="scientific">Seminavis robusta</name>
    <dbReference type="NCBI Taxonomy" id="568900"/>
    <lineage>
        <taxon>Eukaryota</taxon>
        <taxon>Sar</taxon>
        <taxon>Stramenopiles</taxon>
        <taxon>Ochrophyta</taxon>
        <taxon>Bacillariophyta</taxon>
        <taxon>Bacillariophyceae</taxon>
        <taxon>Bacillariophycidae</taxon>
        <taxon>Naviculales</taxon>
        <taxon>Naviculaceae</taxon>
        <taxon>Seminavis</taxon>
    </lineage>
</organism>
<keyword evidence="3" id="KW-1185">Reference proteome</keyword>